<dbReference type="AlphaFoldDB" id="A0A3A4NVU6"/>
<evidence type="ECO:0000259" key="16">
    <source>
        <dbReference type="Pfam" id="PF00156"/>
    </source>
</evidence>
<dbReference type="Pfam" id="PF00156">
    <property type="entry name" value="Pribosyltran"/>
    <property type="match status" value="1"/>
</dbReference>
<dbReference type="InterPro" id="IPR000836">
    <property type="entry name" value="PRTase_dom"/>
</dbReference>
<dbReference type="GO" id="GO:0000166">
    <property type="term" value="F:nucleotide binding"/>
    <property type="evidence" value="ECO:0007669"/>
    <property type="project" value="UniProtKB-KW"/>
</dbReference>
<protein>
    <recommendedName>
        <fullName evidence="5 15">Hypoxanthine phosphoribosyltransferase</fullName>
        <ecNumber evidence="5 15">2.4.2.8</ecNumber>
    </recommendedName>
</protein>
<dbReference type="InterPro" id="IPR050408">
    <property type="entry name" value="HGPRT"/>
</dbReference>
<comment type="caution">
    <text evidence="17">The sequence shown here is derived from an EMBL/GenBank/DDBJ whole genome shotgun (WGS) entry which is preliminary data.</text>
</comment>
<evidence type="ECO:0000256" key="6">
    <source>
        <dbReference type="ARBA" id="ARBA00022490"/>
    </source>
</evidence>
<comment type="subcellular location">
    <subcellularLocation>
        <location evidence="2 15">Cytoplasm</location>
    </subcellularLocation>
</comment>
<keyword evidence="6 15" id="KW-0963">Cytoplasm</keyword>
<comment type="catalytic activity">
    <reaction evidence="13">
        <text>GMP + diphosphate = guanine + 5-phospho-alpha-D-ribose 1-diphosphate</text>
        <dbReference type="Rhea" id="RHEA:25424"/>
        <dbReference type="ChEBI" id="CHEBI:16235"/>
        <dbReference type="ChEBI" id="CHEBI:33019"/>
        <dbReference type="ChEBI" id="CHEBI:58017"/>
        <dbReference type="ChEBI" id="CHEBI:58115"/>
        <dbReference type="EC" id="2.4.2.8"/>
    </reaction>
    <physiologicalReaction direction="right-to-left" evidence="13">
        <dbReference type="Rhea" id="RHEA:25426"/>
    </physiologicalReaction>
</comment>
<evidence type="ECO:0000256" key="13">
    <source>
        <dbReference type="ARBA" id="ARBA00048811"/>
    </source>
</evidence>
<keyword evidence="10 15" id="KW-0660">Purine salvage</keyword>
<dbReference type="EC" id="2.4.2.8" evidence="5 15"/>
<evidence type="ECO:0000256" key="5">
    <source>
        <dbReference type="ARBA" id="ARBA00011895"/>
    </source>
</evidence>
<feature type="domain" description="Phosphoribosyltransferase" evidence="16">
    <location>
        <begin position="10"/>
        <end position="158"/>
    </location>
</feature>
<keyword evidence="11 15" id="KW-0547">Nucleotide-binding</keyword>
<dbReference type="Gene3D" id="3.40.50.2020">
    <property type="match status" value="1"/>
</dbReference>
<dbReference type="GO" id="GO:0004422">
    <property type="term" value="F:hypoxanthine phosphoribosyltransferase activity"/>
    <property type="evidence" value="ECO:0007669"/>
    <property type="project" value="InterPro"/>
</dbReference>
<dbReference type="InterPro" id="IPR029057">
    <property type="entry name" value="PRTase-like"/>
</dbReference>
<dbReference type="InterPro" id="IPR005904">
    <property type="entry name" value="Hxn_phspho_trans"/>
</dbReference>
<accession>A0A3A4NVU6</accession>
<evidence type="ECO:0000256" key="1">
    <source>
        <dbReference type="ARBA" id="ARBA00001946"/>
    </source>
</evidence>
<dbReference type="PANTHER" id="PTHR43340">
    <property type="entry name" value="HYPOXANTHINE-GUANINE PHOSPHORIBOSYLTRANSFERASE"/>
    <property type="match status" value="1"/>
</dbReference>
<dbReference type="GO" id="GO:0000287">
    <property type="term" value="F:magnesium ion binding"/>
    <property type="evidence" value="ECO:0007669"/>
    <property type="project" value="TreeGrafter"/>
</dbReference>
<dbReference type="Proteomes" id="UP000265882">
    <property type="component" value="Unassembled WGS sequence"/>
</dbReference>
<gene>
    <name evidence="17" type="primary">hpt</name>
    <name evidence="17" type="ORF">C4520_03655</name>
</gene>
<dbReference type="PANTHER" id="PTHR43340:SF1">
    <property type="entry name" value="HYPOXANTHINE PHOSPHORIBOSYLTRANSFERASE"/>
    <property type="match status" value="1"/>
</dbReference>
<keyword evidence="9 15" id="KW-0479">Metal-binding</keyword>
<evidence type="ECO:0000256" key="14">
    <source>
        <dbReference type="ARBA" id="ARBA00049402"/>
    </source>
</evidence>
<comment type="similarity">
    <text evidence="4 15">Belongs to the purine/pyrimidine phosphoribosyltransferase family.</text>
</comment>
<dbReference type="GO" id="GO:0032263">
    <property type="term" value="P:GMP salvage"/>
    <property type="evidence" value="ECO:0007669"/>
    <property type="project" value="TreeGrafter"/>
</dbReference>
<evidence type="ECO:0000256" key="8">
    <source>
        <dbReference type="ARBA" id="ARBA00022679"/>
    </source>
</evidence>
<dbReference type="GO" id="GO:0005829">
    <property type="term" value="C:cytosol"/>
    <property type="evidence" value="ECO:0007669"/>
    <property type="project" value="TreeGrafter"/>
</dbReference>
<dbReference type="CDD" id="cd06223">
    <property type="entry name" value="PRTases_typeI"/>
    <property type="match status" value="1"/>
</dbReference>
<dbReference type="GO" id="GO:0046100">
    <property type="term" value="P:hypoxanthine metabolic process"/>
    <property type="evidence" value="ECO:0007669"/>
    <property type="project" value="TreeGrafter"/>
</dbReference>
<evidence type="ECO:0000256" key="4">
    <source>
        <dbReference type="ARBA" id="ARBA00008391"/>
    </source>
</evidence>
<keyword evidence="12 15" id="KW-0460">Magnesium</keyword>
<evidence type="ECO:0000256" key="2">
    <source>
        <dbReference type="ARBA" id="ARBA00004496"/>
    </source>
</evidence>
<comment type="cofactor">
    <cofactor evidence="1 15">
        <name>Mg(2+)</name>
        <dbReference type="ChEBI" id="CHEBI:18420"/>
    </cofactor>
</comment>
<dbReference type="SUPFAM" id="SSF53271">
    <property type="entry name" value="PRTase-like"/>
    <property type="match status" value="1"/>
</dbReference>
<evidence type="ECO:0000256" key="12">
    <source>
        <dbReference type="ARBA" id="ARBA00022842"/>
    </source>
</evidence>
<sequence>MKNQRLELFLEQRKIAERVAQLAQNISADYQDKDLVLVCVLKGAFFFFVDLIRRLTVTPLIDFVAASSYHRQGSMGRVSLSPVFSTSIRGRDVLIIEDIIDTGLTYRTLTNYFSLREPASLRLCTLLDKPSERRTELIQPDYVGFVVPDRFLVGYGLDCDERYRELPDIHILTT</sequence>
<evidence type="ECO:0000256" key="11">
    <source>
        <dbReference type="ARBA" id="ARBA00022741"/>
    </source>
</evidence>
<dbReference type="UniPathway" id="UPA00591">
    <property type="reaction ID" value="UER00648"/>
</dbReference>
<dbReference type="EMBL" id="QZKU01000032">
    <property type="protein sequence ID" value="RJP24658.1"/>
    <property type="molecule type" value="Genomic_DNA"/>
</dbReference>
<dbReference type="GO" id="GO:0006166">
    <property type="term" value="P:purine ribonucleoside salvage"/>
    <property type="evidence" value="ECO:0007669"/>
    <property type="project" value="UniProtKB-KW"/>
</dbReference>
<organism evidence="17 18">
    <name type="scientific">Abyssobacteria bacterium (strain SURF_5)</name>
    <dbReference type="NCBI Taxonomy" id="2093360"/>
    <lineage>
        <taxon>Bacteria</taxon>
        <taxon>Pseudomonadati</taxon>
        <taxon>Candidatus Hydrogenedentota</taxon>
        <taxon>Candidatus Abyssobacteria</taxon>
    </lineage>
</organism>
<comment type="catalytic activity">
    <reaction evidence="14">
        <text>IMP + diphosphate = hypoxanthine + 5-phospho-alpha-D-ribose 1-diphosphate</text>
        <dbReference type="Rhea" id="RHEA:17973"/>
        <dbReference type="ChEBI" id="CHEBI:17368"/>
        <dbReference type="ChEBI" id="CHEBI:33019"/>
        <dbReference type="ChEBI" id="CHEBI:58017"/>
        <dbReference type="ChEBI" id="CHEBI:58053"/>
        <dbReference type="EC" id="2.4.2.8"/>
    </reaction>
    <physiologicalReaction direction="right-to-left" evidence="14">
        <dbReference type="Rhea" id="RHEA:17975"/>
    </physiologicalReaction>
</comment>
<evidence type="ECO:0000313" key="18">
    <source>
        <dbReference type="Proteomes" id="UP000265882"/>
    </source>
</evidence>
<evidence type="ECO:0000256" key="3">
    <source>
        <dbReference type="ARBA" id="ARBA00004669"/>
    </source>
</evidence>
<proteinExistence type="inferred from homology"/>
<evidence type="ECO:0000313" key="17">
    <source>
        <dbReference type="EMBL" id="RJP24658.1"/>
    </source>
</evidence>
<keyword evidence="8 15" id="KW-0808">Transferase</keyword>
<evidence type="ECO:0000256" key="9">
    <source>
        <dbReference type="ARBA" id="ARBA00022723"/>
    </source>
</evidence>
<dbReference type="GO" id="GO:0006178">
    <property type="term" value="P:guanine salvage"/>
    <property type="evidence" value="ECO:0007669"/>
    <property type="project" value="TreeGrafter"/>
</dbReference>
<dbReference type="GO" id="GO:0052657">
    <property type="term" value="F:guanine phosphoribosyltransferase activity"/>
    <property type="evidence" value="ECO:0007669"/>
    <property type="project" value="RHEA"/>
</dbReference>
<dbReference type="NCBIfam" id="TIGR01203">
    <property type="entry name" value="HGPRTase"/>
    <property type="match status" value="1"/>
</dbReference>
<evidence type="ECO:0000256" key="10">
    <source>
        <dbReference type="ARBA" id="ARBA00022726"/>
    </source>
</evidence>
<comment type="pathway">
    <text evidence="3 15">Purine metabolism; IMP biosynthesis via salvage pathway; IMP from hypoxanthine: step 1/1.</text>
</comment>
<evidence type="ECO:0000256" key="7">
    <source>
        <dbReference type="ARBA" id="ARBA00022676"/>
    </source>
</evidence>
<dbReference type="GO" id="GO:0032264">
    <property type="term" value="P:IMP salvage"/>
    <property type="evidence" value="ECO:0007669"/>
    <property type="project" value="UniProtKB-UniPathway"/>
</dbReference>
<evidence type="ECO:0000256" key="15">
    <source>
        <dbReference type="RuleBase" id="RU364099"/>
    </source>
</evidence>
<keyword evidence="7 15" id="KW-0328">Glycosyltransferase</keyword>
<reference evidence="17 18" key="1">
    <citation type="journal article" date="2017" name="ISME J.">
        <title>Energy and carbon metabolisms in a deep terrestrial subsurface fluid microbial community.</title>
        <authorList>
            <person name="Momper L."/>
            <person name="Jungbluth S.P."/>
            <person name="Lee M.D."/>
            <person name="Amend J.P."/>
        </authorList>
    </citation>
    <scope>NUCLEOTIDE SEQUENCE [LARGE SCALE GENOMIC DNA]</scope>
    <source>
        <strain evidence="17">SURF_5</strain>
    </source>
</reference>
<name>A0A3A4NVU6_ABYX5</name>